<protein>
    <submittedName>
        <fullName evidence="2">Uncharacterized protein</fullName>
    </submittedName>
</protein>
<organism evidence="2 3">
    <name type="scientific">Datura stramonium</name>
    <name type="common">Jimsonweed</name>
    <name type="synonym">Common thornapple</name>
    <dbReference type="NCBI Taxonomy" id="4076"/>
    <lineage>
        <taxon>Eukaryota</taxon>
        <taxon>Viridiplantae</taxon>
        <taxon>Streptophyta</taxon>
        <taxon>Embryophyta</taxon>
        <taxon>Tracheophyta</taxon>
        <taxon>Spermatophyta</taxon>
        <taxon>Magnoliopsida</taxon>
        <taxon>eudicotyledons</taxon>
        <taxon>Gunneridae</taxon>
        <taxon>Pentapetalae</taxon>
        <taxon>asterids</taxon>
        <taxon>lamiids</taxon>
        <taxon>Solanales</taxon>
        <taxon>Solanaceae</taxon>
        <taxon>Solanoideae</taxon>
        <taxon>Datureae</taxon>
        <taxon>Datura</taxon>
    </lineage>
</organism>
<feature type="region of interest" description="Disordered" evidence="1">
    <location>
        <begin position="95"/>
        <end position="147"/>
    </location>
</feature>
<comment type="caution">
    <text evidence="2">The sequence shown here is derived from an EMBL/GenBank/DDBJ whole genome shotgun (WGS) entry which is preliminary data.</text>
</comment>
<reference evidence="2 3" key="1">
    <citation type="journal article" date="2021" name="BMC Genomics">
        <title>Datura genome reveals duplications of psychoactive alkaloid biosynthetic genes and high mutation rate following tissue culture.</title>
        <authorList>
            <person name="Rajewski A."/>
            <person name="Carter-House D."/>
            <person name="Stajich J."/>
            <person name="Litt A."/>
        </authorList>
    </citation>
    <scope>NUCLEOTIDE SEQUENCE [LARGE SCALE GENOMIC DNA]</scope>
    <source>
        <strain evidence="2">AR-01</strain>
    </source>
</reference>
<feature type="region of interest" description="Disordered" evidence="1">
    <location>
        <begin position="168"/>
        <end position="239"/>
    </location>
</feature>
<keyword evidence="3" id="KW-1185">Reference proteome</keyword>
<name>A0ABS8UR89_DATST</name>
<evidence type="ECO:0000313" key="3">
    <source>
        <dbReference type="Proteomes" id="UP000823775"/>
    </source>
</evidence>
<proteinExistence type="predicted"/>
<feature type="compositionally biased region" description="Low complexity" evidence="1">
    <location>
        <begin position="96"/>
        <end position="110"/>
    </location>
</feature>
<evidence type="ECO:0000256" key="1">
    <source>
        <dbReference type="SAM" id="MobiDB-lite"/>
    </source>
</evidence>
<dbReference type="Proteomes" id="UP000823775">
    <property type="component" value="Unassembled WGS sequence"/>
</dbReference>
<evidence type="ECO:0000313" key="2">
    <source>
        <dbReference type="EMBL" id="MCD9560585.1"/>
    </source>
</evidence>
<gene>
    <name evidence="2" type="ORF">HAX54_019302</name>
</gene>
<feature type="compositionally biased region" description="Polar residues" evidence="1">
    <location>
        <begin position="127"/>
        <end position="139"/>
    </location>
</feature>
<sequence length="272" mass="29507">MKHLTVALSVLSSVSPSPSHSQFSPLSRRCLNSVSPTYTYSLFSTLSPRLTVSLLVLSSGESPLLVFSSSTAPGSSLKSPLRLFLCRRLADYPTASSNPPSVLSPLKSPPDANLSPQMDDNSRISDVGSTDNSLDTQTGDTKKRNEMQPRYGVWDHFDKFLQLDRTTKGELQKELSPSISSQGETPSQSMSPMEVKSIQSIPDPSLIGSNPTYENSYMPSTSPINLSTAQGEPHSIANPISRDSLEYSWLSSNKGVNKETIVGGEDKHQNRG</sequence>
<accession>A0ABS8UR89</accession>
<dbReference type="EMBL" id="JACEIK010002342">
    <property type="protein sequence ID" value="MCD9560585.1"/>
    <property type="molecule type" value="Genomic_DNA"/>
</dbReference>
<feature type="compositionally biased region" description="Polar residues" evidence="1">
    <location>
        <begin position="175"/>
        <end position="230"/>
    </location>
</feature>